<evidence type="ECO:0000313" key="12">
    <source>
        <dbReference type="EMBL" id="KNC33766.1"/>
    </source>
</evidence>
<comment type="caution">
    <text evidence="12">The sequence shown here is derived from an EMBL/GenBank/DDBJ whole genome shotgun (WGS) entry which is preliminary data.</text>
</comment>
<dbReference type="GO" id="GO:0006281">
    <property type="term" value="P:DNA repair"/>
    <property type="evidence" value="ECO:0007669"/>
    <property type="project" value="UniProtKB-KW"/>
</dbReference>
<dbReference type="GO" id="GO:0019219">
    <property type="term" value="P:regulation of nucleobase-containing compound metabolic process"/>
    <property type="evidence" value="ECO:0007669"/>
    <property type="project" value="UniProtKB-ARBA"/>
</dbReference>
<keyword evidence="6" id="KW-0175">Coiled coil</keyword>
<comment type="similarity">
    <text evidence="2">Belongs to the actin family. ARP5 subfamily.</text>
</comment>
<organism evidence="12 13">
    <name type="scientific">Lucilia cuprina</name>
    <name type="common">Green bottle fly</name>
    <name type="synonym">Australian sheep blowfly</name>
    <dbReference type="NCBI Taxonomy" id="7375"/>
    <lineage>
        <taxon>Eukaryota</taxon>
        <taxon>Metazoa</taxon>
        <taxon>Ecdysozoa</taxon>
        <taxon>Arthropoda</taxon>
        <taxon>Hexapoda</taxon>
        <taxon>Insecta</taxon>
        <taxon>Pterygota</taxon>
        <taxon>Neoptera</taxon>
        <taxon>Endopterygota</taxon>
        <taxon>Diptera</taxon>
        <taxon>Brachycera</taxon>
        <taxon>Muscomorpha</taxon>
        <taxon>Oestroidea</taxon>
        <taxon>Calliphoridae</taxon>
        <taxon>Luciliinae</taxon>
        <taxon>Lucilia</taxon>
    </lineage>
</organism>
<evidence type="ECO:0000256" key="6">
    <source>
        <dbReference type="ARBA" id="ARBA00023054"/>
    </source>
</evidence>
<dbReference type="SMART" id="SM00268">
    <property type="entry name" value="ACTIN"/>
    <property type="match status" value="1"/>
</dbReference>
<comment type="subcellular location">
    <subcellularLocation>
        <location evidence="1">Nucleus</location>
    </subcellularLocation>
</comment>
<evidence type="ECO:0000256" key="11">
    <source>
        <dbReference type="SAM" id="MobiDB-lite"/>
    </source>
</evidence>
<dbReference type="Gene3D" id="3.30.420.40">
    <property type="match status" value="4"/>
</dbReference>
<evidence type="ECO:0000256" key="9">
    <source>
        <dbReference type="ARBA" id="ARBA00023204"/>
    </source>
</evidence>
<keyword evidence="9" id="KW-0234">DNA repair</keyword>
<evidence type="ECO:0000256" key="7">
    <source>
        <dbReference type="ARBA" id="ARBA00023163"/>
    </source>
</evidence>
<sequence>MAQDKILIIDNGSYKCRIGYNDSEKPLLEFRNLVAKPRKDKKKEPAAALNENTFQIGDEIDVDAMRLLVKNQFERNVVTHPTYQEHIFDYIFGKLAKNDLDWKPHTILITEPLANPNYCRQTMNELLFECYGVSSVCYGVDSVLSWQHNKSDCNEQDCLIISFGYHTTHVVPVLKGALQHDKVRRLNLGGYQMISYLYRLLQMKYPAHLNAISWTRMEDIFHNHSFVALDYREELRKWDNIDYYNQNVKKIQLPYVQPAAFNPMAAEEKLKKRKELTRRLIEANQKRLREKKGEEPTSDAAVVSSTNPVTSSRGSKYKPPPGIPLEDWLRDIKQKHMDIIEKKSNRNKRRQEMAKRHTVASQERMRIISLLASNEKGSDEFGKDDKDWDVYKKISNENESDSDAENEKLLEYDNIMKYHHAVMDKDKEAIENTAELYQLHVGVESLRAPELLFQPSMIGMSECGVAELLNFVFNLFNANDQQTLANNIFITGGCSKLPGLKNRLLKELQEMRPFNSSFSVKESKNPLLDAWYGAKDLANSAEFKNILTNKSDYLEKGAEFFKDFPTSNKYLQTPKNIPS</sequence>
<dbReference type="CDD" id="cd10211">
    <property type="entry name" value="ASKHA_NBD_Arp5"/>
    <property type="match status" value="1"/>
</dbReference>
<dbReference type="AlphaFoldDB" id="A0A0L0CNA1"/>
<gene>
    <name evidence="12" type="ORF">FF38_10063</name>
</gene>
<protein>
    <recommendedName>
        <fullName evidence="3">Actin-related protein 5</fullName>
    </recommendedName>
</protein>
<dbReference type="GO" id="GO:0005634">
    <property type="term" value="C:nucleus"/>
    <property type="evidence" value="ECO:0007669"/>
    <property type="project" value="UniProtKB-SubCell"/>
</dbReference>
<accession>A0A0L0CNA1</accession>
<dbReference type="EMBL" id="JRES01000153">
    <property type="protein sequence ID" value="KNC33766.1"/>
    <property type="molecule type" value="Genomic_DNA"/>
</dbReference>
<proteinExistence type="inferred from homology"/>
<keyword evidence="10" id="KW-0539">Nucleus</keyword>
<evidence type="ECO:0000256" key="5">
    <source>
        <dbReference type="ARBA" id="ARBA00023015"/>
    </source>
</evidence>
<keyword evidence="8" id="KW-0233">DNA recombination</keyword>
<dbReference type="OMA" id="YPFTEHV"/>
<keyword evidence="7" id="KW-0804">Transcription</keyword>
<feature type="compositionally biased region" description="Polar residues" evidence="11">
    <location>
        <begin position="303"/>
        <end position="314"/>
    </location>
</feature>
<dbReference type="InterPro" id="IPR043129">
    <property type="entry name" value="ATPase_NBD"/>
</dbReference>
<feature type="region of interest" description="Disordered" evidence="11">
    <location>
        <begin position="287"/>
        <end position="322"/>
    </location>
</feature>
<evidence type="ECO:0000256" key="10">
    <source>
        <dbReference type="ARBA" id="ARBA00023242"/>
    </source>
</evidence>
<evidence type="ECO:0000256" key="3">
    <source>
        <dbReference type="ARBA" id="ARBA00021612"/>
    </source>
</evidence>
<dbReference type="FunFam" id="3.30.420.40:FF:000058">
    <property type="entry name" value="Putative actin-related protein 5"/>
    <property type="match status" value="1"/>
</dbReference>
<dbReference type="SUPFAM" id="SSF53067">
    <property type="entry name" value="Actin-like ATPase domain"/>
    <property type="match status" value="2"/>
</dbReference>
<dbReference type="STRING" id="7375.A0A0L0CNA1"/>
<dbReference type="OrthoDB" id="7340501at2759"/>
<keyword evidence="5" id="KW-0805">Transcription regulation</keyword>
<evidence type="ECO:0000256" key="2">
    <source>
        <dbReference type="ARBA" id="ARBA00006021"/>
    </source>
</evidence>
<name>A0A0L0CNA1_LUCCU</name>
<evidence type="ECO:0000256" key="1">
    <source>
        <dbReference type="ARBA" id="ARBA00004123"/>
    </source>
</evidence>
<evidence type="ECO:0000313" key="13">
    <source>
        <dbReference type="Proteomes" id="UP000037069"/>
    </source>
</evidence>
<dbReference type="Proteomes" id="UP000037069">
    <property type="component" value="Unassembled WGS sequence"/>
</dbReference>
<evidence type="ECO:0000256" key="4">
    <source>
        <dbReference type="ARBA" id="ARBA00022763"/>
    </source>
</evidence>
<dbReference type="GO" id="GO:0060255">
    <property type="term" value="P:regulation of macromolecule metabolic process"/>
    <property type="evidence" value="ECO:0007669"/>
    <property type="project" value="UniProtKB-ARBA"/>
</dbReference>
<reference evidence="12 13" key="1">
    <citation type="journal article" date="2015" name="Nat. Commun.">
        <title>Lucilia cuprina genome unlocks parasitic fly biology to underpin future interventions.</title>
        <authorList>
            <person name="Anstead C.A."/>
            <person name="Korhonen P.K."/>
            <person name="Young N.D."/>
            <person name="Hall R.S."/>
            <person name="Jex A.R."/>
            <person name="Murali S.C."/>
            <person name="Hughes D.S."/>
            <person name="Lee S.F."/>
            <person name="Perry T."/>
            <person name="Stroehlein A.J."/>
            <person name="Ansell B.R."/>
            <person name="Breugelmans B."/>
            <person name="Hofmann A."/>
            <person name="Qu J."/>
            <person name="Dugan S."/>
            <person name="Lee S.L."/>
            <person name="Chao H."/>
            <person name="Dinh H."/>
            <person name="Han Y."/>
            <person name="Doddapaneni H.V."/>
            <person name="Worley K.C."/>
            <person name="Muzny D.M."/>
            <person name="Ioannidis P."/>
            <person name="Waterhouse R.M."/>
            <person name="Zdobnov E.M."/>
            <person name="James P.J."/>
            <person name="Bagnall N.H."/>
            <person name="Kotze A.C."/>
            <person name="Gibbs R.A."/>
            <person name="Richards S."/>
            <person name="Batterham P."/>
            <person name="Gasser R.B."/>
        </authorList>
    </citation>
    <scope>NUCLEOTIDE SEQUENCE [LARGE SCALE GENOMIC DNA]</scope>
    <source>
        <strain evidence="12 13">LS</strain>
        <tissue evidence="12">Full body</tissue>
    </source>
</reference>
<dbReference type="FunFam" id="3.90.640.10:FF:000016">
    <property type="entry name" value="ARP5 actin-related protein 5 homolog"/>
    <property type="match status" value="1"/>
</dbReference>
<dbReference type="Pfam" id="PF00022">
    <property type="entry name" value="Actin"/>
    <property type="match status" value="1"/>
</dbReference>
<dbReference type="FunFam" id="3.30.420.40:FF:000048">
    <property type="entry name" value="ARP5 actin-related protein 5 homolog"/>
    <property type="match status" value="1"/>
</dbReference>
<keyword evidence="4" id="KW-0227">DNA damage</keyword>
<evidence type="ECO:0000256" key="8">
    <source>
        <dbReference type="ARBA" id="ARBA00023172"/>
    </source>
</evidence>
<dbReference type="Gene3D" id="3.90.640.10">
    <property type="entry name" value="Actin, Chain A, domain 4"/>
    <property type="match status" value="2"/>
</dbReference>
<keyword evidence="13" id="KW-1185">Reference proteome</keyword>
<dbReference type="InterPro" id="IPR004000">
    <property type="entry name" value="Actin"/>
</dbReference>
<dbReference type="GO" id="GO:0006310">
    <property type="term" value="P:DNA recombination"/>
    <property type="evidence" value="ECO:0007669"/>
    <property type="project" value="UniProtKB-KW"/>
</dbReference>
<dbReference type="PANTHER" id="PTHR11937">
    <property type="entry name" value="ACTIN"/>
    <property type="match status" value="1"/>
</dbReference>